<dbReference type="Proteomes" id="UP000255316">
    <property type="component" value="Unassembled WGS sequence"/>
</dbReference>
<comment type="caution">
    <text evidence="8">Lacks conserved residue(s) required for the propagation of feature annotation.</text>
</comment>
<comment type="function">
    <text evidence="8">Catalyzes the complex heterocyclic radical-mediated conversion of 6-carboxy-5,6,7,8-tetrahydropterin (CPH4) to 7-carboxy-7-deazaguanine (CDG), a step common to the biosynthetic pathways of all 7-deazapurine-containing compounds.</text>
</comment>
<proteinExistence type="inferred from homology"/>
<organism evidence="10 12">
    <name type="scientific">Legionella cincinnatiensis</name>
    <dbReference type="NCBI Taxonomy" id="28085"/>
    <lineage>
        <taxon>Bacteria</taxon>
        <taxon>Pseudomonadati</taxon>
        <taxon>Pseudomonadota</taxon>
        <taxon>Gammaproteobacteria</taxon>
        <taxon>Legionellales</taxon>
        <taxon>Legionellaceae</taxon>
        <taxon>Legionella</taxon>
    </lineage>
</organism>
<evidence type="ECO:0000256" key="6">
    <source>
        <dbReference type="ARBA" id="ARBA00023014"/>
    </source>
</evidence>
<evidence type="ECO:0000256" key="1">
    <source>
        <dbReference type="ARBA" id="ARBA00022485"/>
    </source>
</evidence>
<dbReference type="PANTHER" id="PTHR42836">
    <property type="entry name" value="7-CARBOXY-7-DEAZAGUANINE SYNTHASE"/>
    <property type="match status" value="1"/>
</dbReference>
<dbReference type="Proteomes" id="UP000054854">
    <property type="component" value="Unassembled WGS sequence"/>
</dbReference>
<comment type="subunit">
    <text evidence="8">Homodimer.</text>
</comment>
<comment type="cofactor">
    <cofactor evidence="8">
        <name>[4Fe-4S] cluster</name>
        <dbReference type="ChEBI" id="CHEBI:49883"/>
    </cofactor>
    <text evidence="8">Binds 1 [4Fe-4S] cluster. The cluster is coordinated with 3 cysteines and an exchangeable S-adenosyl-L-methionine.</text>
</comment>
<feature type="binding site" evidence="8">
    <location>
        <position position="108"/>
    </location>
    <ligand>
        <name>S-adenosyl-L-methionine</name>
        <dbReference type="ChEBI" id="CHEBI:59789"/>
    </ligand>
</feature>
<comment type="similarity">
    <text evidence="8">Belongs to the radical SAM superfamily. 7-carboxy-7-deazaguanine synthase family.</text>
</comment>
<dbReference type="Gene3D" id="3.20.20.70">
    <property type="entry name" value="Aldolase class I"/>
    <property type="match status" value="1"/>
</dbReference>
<keyword evidence="6 8" id="KW-0411">Iron-sulfur</keyword>
<comment type="pathway">
    <text evidence="8">Purine metabolism; 7-cyano-7-deazaguanine biosynthesis.</text>
</comment>
<keyword evidence="7 8" id="KW-0456">Lyase</keyword>
<evidence type="ECO:0000313" key="10">
    <source>
        <dbReference type="EMBL" id="STX36151.1"/>
    </source>
</evidence>
<dbReference type="OrthoDB" id="9792276at2"/>
<keyword evidence="11" id="KW-1185">Reference proteome</keyword>
<evidence type="ECO:0000313" key="11">
    <source>
        <dbReference type="Proteomes" id="UP000054854"/>
    </source>
</evidence>
<evidence type="ECO:0000256" key="8">
    <source>
        <dbReference type="HAMAP-Rule" id="MF_00917"/>
    </source>
</evidence>
<evidence type="ECO:0000256" key="3">
    <source>
        <dbReference type="ARBA" id="ARBA00022723"/>
    </source>
</evidence>
<reference evidence="9 11" key="1">
    <citation type="submission" date="2015-11" db="EMBL/GenBank/DDBJ databases">
        <title>Genomic analysis of 38 Legionella species identifies large and diverse effector repertoires.</title>
        <authorList>
            <person name="Burstein D."/>
            <person name="Amaro F."/>
            <person name="Zusman T."/>
            <person name="Lifshitz Z."/>
            <person name="Cohen O."/>
            <person name="Gilbert J.A."/>
            <person name="Pupko T."/>
            <person name="Shuman H.A."/>
            <person name="Segal G."/>
        </authorList>
    </citation>
    <scope>NUCLEOTIDE SEQUENCE [LARGE SCALE GENOMIC DNA]</scope>
    <source>
        <strain evidence="9 11">CDC#72-OH-14</strain>
    </source>
</reference>
<reference evidence="10 12" key="2">
    <citation type="submission" date="2018-06" db="EMBL/GenBank/DDBJ databases">
        <authorList>
            <consortium name="Pathogen Informatics"/>
            <person name="Doyle S."/>
        </authorList>
    </citation>
    <scope>NUCLEOTIDE SEQUENCE [LARGE SCALE GENOMIC DNA]</scope>
    <source>
        <strain evidence="10 12">NCTC12438</strain>
    </source>
</reference>
<feature type="binding site" evidence="8">
    <location>
        <position position="49"/>
    </location>
    <ligand>
        <name>[4Fe-4S] cluster</name>
        <dbReference type="ChEBI" id="CHEBI:49883"/>
        <note>4Fe-4S-S-AdoMet</note>
    </ligand>
</feature>
<feature type="binding site" evidence="8">
    <location>
        <position position="56"/>
    </location>
    <ligand>
        <name>[4Fe-4S] cluster</name>
        <dbReference type="ChEBI" id="CHEBI:49883"/>
        <note>4Fe-4S-S-AdoMet</note>
    </ligand>
</feature>
<comment type="cofactor">
    <cofactor evidence="8">
        <name>S-adenosyl-L-methionine</name>
        <dbReference type="ChEBI" id="CHEBI:59789"/>
    </cofactor>
    <text evidence="8">Binds 1 S-adenosyl-L-methionine per subunit.</text>
</comment>
<keyword evidence="4 8" id="KW-0460">Magnesium</keyword>
<dbReference type="GO" id="GO:1904047">
    <property type="term" value="F:S-adenosyl-L-methionine binding"/>
    <property type="evidence" value="ECO:0007669"/>
    <property type="project" value="UniProtKB-UniRule"/>
</dbReference>
<keyword evidence="8" id="KW-0671">Queuosine biosynthesis</keyword>
<feature type="binding site" evidence="8">
    <location>
        <begin position="55"/>
        <end position="57"/>
    </location>
    <ligand>
        <name>S-adenosyl-L-methionine</name>
        <dbReference type="ChEBI" id="CHEBI:59789"/>
    </ligand>
</feature>
<keyword evidence="2 8" id="KW-0949">S-adenosyl-L-methionine</keyword>
<dbReference type="STRING" id="28085.Lcin_1939"/>
<feature type="binding site" evidence="8">
    <location>
        <begin position="152"/>
        <end position="154"/>
    </location>
    <ligand>
        <name>S-adenosyl-L-methionine</name>
        <dbReference type="ChEBI" id="CHEBI:59789"/>
    </ligand>
</feature>
<keyword evidence="3 8" id="KW-0479">Metal-binding</keyword>
<dbReference type="InterPro" id="IPR013785">
    <property type="entry name" value="Aldolase_TIM"/>
</dbReference>
<dbReference type="PANTHER" id="PTHR42836:SF1">
    <property type="entry name" value="7-CARBOXY-7-DEAZAGUANINE SYNTHASE"/>
    <property type="match status" value="1"/>
</dbReference>
<dbReference type="UniPathway" id="UPA00391"/>
<dbReference type="GO" id="GO:0008616">
    <property type="term" value="P:tRNA queuosine(34) biosynthetic process"/>
    <property type="evidence" value="ECO:0007669"/>
    <property type="project" value="UniProtKB-UniRule"/>
</dbReference>
<feature type="binding site" evidence="8">
    <location>
        <position position="53"/>
    </location>
    <ligand>
        <name>[4Fe-4S] cluster</name>
        <dbReference type="ChEBI" id="CHEBI:49883"/>
        <note>4Fe-4S-S-AdoMet</note>
    </ligand>
</feature>
<dbReference type="EC" id="4.3.99.3" evidence="8"/>
<dbReference type="InterPro" id="IPR024924">
    <property type="entry name" value="7-CO-7-deazaguanine_synth-like"/>
</dbReference>
<comment type="cofactor">
    <cofactor evidence="8">
        <name>Mg(2+)</name>
        <dbReference type="ChEBI" id="CHEBI:18420"/>
    </cofactor>
</comment>
<evidence type="ECO:0000256" key="4">
    <source>
        <dbReference type="ARBA" id="ARBA00022842"/>
    </source>
</evidence>
<evidence type="ECO:0000256" key="2">
    <source>
        <dbReference type="ARBA" id="ARBA00022691"/>
    </source>
</evidence>
<keyword evidence="1 8" id="KW-0004">4Fe-4S</keyword>
<name>A0A378INV6_9GAMM</name>
<dbReference type="EMBL" id="UGNX01000001">
    <property type="protein sequence ID" value="STX36151.1"/>
    <property type="molecule type" value="Genomic_DNA"/>
</dbReference>
<dbReference type="GO" id="GO:0016840">
    <property type="term" value="F:carbon-nitrogen lyase activity"/>
    <property type="evidence" value="ECO:0007669"/>
    <property type="project" value="UniProtKB-UniRule"/>
</dbReference>
<evidence type="ECO:0000313" key="12">
    <source>
        <dbReference type="Proteomes" id="UP000255316"/>
    </source>
</evidence>
<evidence type="ECO:0000256" key="5">
    <source>
        <dbReference type="ARBA" id="ARBA00023004"/>
    </source>
</evidence>
<dbReference type="SUPFAM" id="SSF102114">
    <property type="entry name" value="Radical SAM enzymes"/>
    <property type="match status" value="1"/>
</dbReference>
<dbReference type="InterPro" id="IPR058240">
    <property type="entry name" value="rSAM_sf"/>
</dbReference>
<dbReference type="GO" id="GO:0000287">
    <property type="term" value="F:magnesium ion binding"/>
    <property type="evidence" value="ECO:0007669"/>
    <property type="project" value="UniProtKB-UniRule"/>
</dbReference>
<keyword evidence="5 8" id="KW-0408">Iron</keyword>
<feature type="binding site" evidence="8">
    <location>
        <begin position="30"/>
        <end position="32"/>
    </location>
    <ligand>
        <name>substrate</name>
    </ligand>
</feature>
<comment type="catalytic activity">
    <reaction evidence="8">
        <text>6-carboxy-5,6,7,8-tetrahydropterin + H(+) = 7-carboxy-7-carbaguanine + NH4(+)</text>
        <dbReference type="Rhea" id="RHEA:27974"/>
        <dbReference type="ChEBI" id="CHEBI:15378"/>
        <dbReference type="ChEBI" id="CHEBI:28938"/>
        <dbReference type="ChEBI" id="CHEBI:61032"/>
        <dbReference type="ChEBI" id="CHEBI:61036"/>
        <dbReference type="EC" id="4.3.99.3"/>
    </reaction>
</comment>
<feature type="binding site" evidence="8">
    <location>
        <position position="58"/>
    </location>
    <ligand>
        <name>Mg(2+)</name>
        <dbReference type="ChEBI" id="CHEBI:18420"/>
    </ligand>
</feature>
<gene>
    <name evidence="10" type="primary">nrdG</name>
    <name evidence="8" type="synonym">queE</name>
    <name evidence="9" type="ORF">Lcin_1939</name>
    <name evidence="10" type="ORF">NCTC12438_02781</name>
</gene>
<protein>
    <recommendedName>
        <fullName evidence="8">7-carboxy-7-deazaguanine synthase</fullName>
        <shortName evidence="8">CDG synthase</shortName>
        <ecNumber evidence="8">4.3.99.3</ecNumber>
    </recommendedName>
    <alternativeName>
        <fullName evidence="8">Queuosine biosynthesis protein QueE</fullName>
    </alternativeName>
</protein>
<feature type="binding site" evidence="8">
    <location>
        <position position="45"/>
    </location>
    <ligand>
        <name>substrate</name>
    </ligand>
</feature>
<feature type="binding site" evidence="8">
    <location>
        <position position="291"/>
    </location>
    <ligand>
        <name>substrate</name>
    </ligand>
</feature>
<dbReference type="InterPro" id="IPR007197">
    <property type="entry name" value="rSAM"/>
</dbReference>
<dbReference type="SFLD" id="SFLDS00029">
    <property type="entry name" value="Radical_SAM"/>
    <property type="match status" value="1"/>
</dbReference>
<feature type="binding site" evidence="8">
    <location>
        <position position="106"/>
    </location>
    <ligand>
        <name>substrate</name>
    </ligand>
</feature>
<accession>A0A378INV6</accession>
<dbReference type="GO" id="GO:0051539">
    <property type="term" value="F:4 iron, 4 sulfur cluster binding"/>
    <property type="evidence" value="ECO:0007669"/>
    <property type="project" value="UniProtKB-UniRule"/>
</dbReference>
<evidence type="ECO:0000313" key="9">
    <source>
        <dbReference type="EMBL" id="KTC83859.1"/>
    </source>
</evidence>
<dbReference type="HAMAP" id="MF_00917">
    <property type="entry name" value="QueE"/>
    <property type="match status" value="1"/>
</dbReference>
<dbReference type="AlphaFoldDB" id="A0A378INV6"/>
<dbReference type="EMBL" id="LNXX01000035">
    <property type="protein sequence ID" value="KTC83859.1"/>
    <property type="molecule type" value="Genomic_DNA"/>
</dbReference>
<sequence>MFGFNDKVGKAFFNKAKHDELLVTSRFFTLQGEGPYRGHPAYFIRLAKCNLACSFCDTYFDSGEWRNFTSLLKEAEQVIDDFFKNRSLSTPPWAQGLAKKMVLVITGGEPSLQQNLSAFLEMAQAYFQSTQIESNGIAVLADLPKSTTLVVSPKCLEKEGNVIRYLKPNPKMLARADCLKFVISAPEDNQYAPYSDIPLWAHEWAKQMNKQIFISPMNIYQKEPQRVKVIRDEGRDLTMTERSEINEVISFWEPGLLDLKKNQRNHEYAAEYCMKYGFILNLQIHLYAGLP</sequence>
<evidence type="ECO:0000256" key="7">
    <source>
        <dbReference type="ARBA" id="ARBA00023239"/>
    </source>
</evidence>
<dbReference type="RefSeq" id="WP_058465107.1">
    <property type="nucleotide sequence ID" value="NZ_CAAAHQ010000033.1"/>
</dbReference>